<evidence type="ECO:0000256" key="8">
    <source>
        <dbReference type="ARBA" id="ARBA00023204"/>
    </source>
</evidence>
<sequence>MEGQNHGTTETGELKMVKTWEEFLKQEAKQPYFIELMEAVKDARAKGNVYPSEEDMFSCFRLCPYNQVKVVILGQDPYHGPGQAHGLSFSVQKDVRIPPSLRNIYKELKTDLDIEPADHGYLAKWAEQGVLLMNTSWSVEEGKAGSHKKLGWATFTDHVLEELNNYDKPLVFILWGNHAIKAASGITNPQHLIIKGVHPSPLAASRGFFGSKPFSKTNAFLEEHERKPIDWDLNEQ</sequence>
<evidence type="ECO:0000313" key="16">
    <source>
        <dbReference type="Proteomes" id="UP000285054"/>
    </source>
</evidence>
<dbReference type="GO" id="GO:0004844">
    <property type="term" value="F:uracil DNA N-glycosylase activity"/>
    <property type="evidence" value="ECO:0007669"/>
    <property type="project" value="UniProtKB-UniRule"/>
</dbReference>
<evidence type="ECO:0000256" key="4">
    <source>
        <dbReference type="ARBA" id="ARBA00012030"/>
    </source>
</evidence>
<evidence type="ECO:0000256" key="11">
    <source>
        <dbReference type="RuleBase" id="RU003780"/>
    </source>
</evidence>
<feature type="active site" description="Proton acceptor" evidence="9 10">
    <location>
        <position position="76"/>
    </location>
</feature>
<dbReference type="InterPro" id="IPR002043">
    <property type="entry name" value="UDG_fam1"/>
</dbReference>
<dbReference type="NCBIfam" id="TIGR00628">
    <property type="entry name" value="ung"/>
    <property type="match status" value="1"/>
</dbReference>
<evidence type="ECO:0000256" key="3">
    <source>
        <dbReference type="ARBA" id="ARBA00008184"/>
    </source>
</evidence>
<dbReference type="EC" id="3.2.2.27" evidence="4 9"/>
<comment type="catalytic activity">
    <reaction evidence="1 9 11">
        <text>Hydrolyzes single-stranded DNA or mismatched double-stranded DNA and polynucleotides, releasing free uracil.</text>
        <dbReference type="EC" id="3.2.2.27"/>
    </reaction>
</comment>
<evidence type="ECO:0000256" key="6">
    <source>
        <dbReference type="ARBA" id="ARBA00022763"/>
    </source>
</evidence>
<dbReference type="NCBIfam" id="NF003592">
    <property type="entry name" value="PRK05254.1-5"/>
    <property type="match status" value="1"/>
</dbReference>
<proteinExistence type="inferred from homology"/>
<dbReference type="Gene3D" id="3.40.470.10">
    <property type="entry name" value="Uracil-DNA glycosylase-like domain"/>
    <property type="match status" value="1"/>
</dbReference>
<dbReference type="PROSITE" id="PS00130">
    <property type="entry name" value="U_DNA_GLYCOSYLASE"/>
    <property type="match status" value="1"/>
</dbReference>
<keyword evidence="7 9" id="KW-0378">Hydrolase</keyword>
<dbReference type="Proteomes" id="UP000285054">
    <property type="component" value="Unassembled WGS sequence"/>
</dbReference>
<accession>A0AB37NRR5</accession>
<evidence type="ECO:0000256" key="2">
    <source>
        <dbReference type="ARBA" id="ARBA00002631"/>
    </source>
</evidence>
<dbReference type="SMART" id="SM00986">
    <property type="entry name" value="UDG"/>
    <property type="match status" value="1"/>
</dbReference>
<comment type="similarity">
    <text evidence="3 9 11">Belongs to the uracil-DNA glycosylase (UDG) superfamily. UNG family.</text>
</comment>
<gene>
    <name evidence="14" type="primary">ung_2</name>
    <name evidence="9" type="synonym">ung</name>
    <name evidence="13" type="synonym">ung_1</name>
    <name evidence="14" type="ORF">AE233_02345</name>
    <name evidence="13" type="ORF">DYZ50_00483</name>
</gene>
<dbReference type="Pfam" id="PF03167">
    <property type="entry name" value="UDG"/>
    <property type="match status" value="1"/>
</dbReference>
<dbReference type="FunFam" id="3.40.470.10:FF:000001">
    <property type="entry name" value="Uracil-DNA glycosylase"/>
    <property type="match status" value="1"/>
</dbReference>
<keyword evidence="8 9" id="KW-0234">DNA repair</keyword>
<dbReference type="AlphaFoldDB" id="A0AB37NRR5"/>
<comment type="caution">
    <text evidence="14">The sequence shown here is derived from an EMBL/GenBank/DDBJ whole genome shotgun (WGS) entry which is preliminary data.</text>
</comment>
<protein>
    <recommendedName>
        <fullName evidence="5 9">Uracil-DNA glycosylase</fullName>
        <shortName evidence="9">UDG</shortName>
        <ecNumber evidence="4 9">3.2.2.27</ecNumber>
    </recommendedName>
</protein>
<dbReference type="InterPro" id="IPR036895">
    <property type="entry name" value="Uracil-DNA_glycosylase-like_sf"/>
</dbReference>
<name>A0AB37NRR5_LISMN</name>
<dbReference type="NCBIfam" id="NF003588">
    <property type="entry name" value="PRK05254.1-1"/>
    <property type="match status" value="1"/>
</dbReference>
<dbReference type="SMART" id="SM00987">
    <property type="entry name" value="UreE_C"/>
    <property type="match status" value="1"/>
</dbReference>
<dbReference type="GO" id="GO:0097510">
    <property type="term" value="P:base-excision repair, AP site formation via deaminated base removal"/>
    <property type="evidence" value="ECO:0007669"/>
    <property type="project" value="TreeGrafter"/>
</dbReference>
<dbReference type="GO" id="GO:0005737">
    <property type="term" value="C:cytoplasm"/>
    <property type="evidence" value="ECO:0007669"/>
    <property type="project" value="UniProtKB-SubCell"/>
</dbReference>
<reference evidence="15 16" key="1">
    <citation type="journal article" date="2018" name="BMC Genomics">
        <title>Genes significantly associated with lineage II food isolates of Listeria monocytogenes.</title>
        <authorList>
            <person name="Pirone-Davies C."/>
            <person name="Chen Y."/>
            <person name="Pightling A."/>
            <person name="Ryan G."/>
            <person name="Wang Y."/>
            <person name="Yao K."/>
            <person name="Hoffmann M."/>
            <person name="Allard M.W."/>
        </authorList>
    </citation>
    <scope>NUCLEOTIDE SEQUENCE [LARGE SCALE GENOMIC DNA]</scope>
    <source>
        <strain evidence="14 15">CFSAN028761</strain>
        <strain evidence="13 16">PNUSAL000190</strain>
    </source>
</reference>
<evidence type="ECO:0000313" key="15">
    <source>
        <dbReference type="Proteomes" id="UP000280270"/>
    </source>
</evidence>
<comment type="subcellular location">
    <subcellularLocation>
        <location evidence="9">Cytoplasm</location>
    </subcellularLocation>
</comment>
<keyword evidence="6 9" id="KW-0227">DNA damage</keyword>
<organism evidence="14 15">
    <name type="scientific">Listeria monocytogenes</name>
    <dbReference type="NCBI Taxonomy" id="1639"/>
    <lineage>
        <taxon>Bacteria</taxon>
        <taxon>Bacillati</taxon>
        <taxon>Bacillota</taxon>
        <taxon>Bacilli</taxon>
        <taxon>Bacillales</taxon>
        <taxon>Listeriaceae</taxon>
        <taxon>Listeria</taxon>
    </lineage>
</organism>
<feature type="domain" description="Uracil-DNA glycosylase-like" evidence="12">
    <location>
        <begin position="61"/>
        <end position="221"/>
    </location>
</feature>
<keyword evidence="14" id="KW-0326">Glycosidase</keyword>
<dbReference type="CDD" id="cd10027">
    <property type="entry name" value="UDG-F1-like"/>
    <property type="match status" value="1"/>
</dbReference>
<dbReference type="NCBIfam" id="NF003589">
    <property type="entry name" value="PRK05254.1-2"/>
    <property type="match status" value="1"/>
</dbReference>
<dbReference type="EMBL" id="QXKO01000001">
    <property type="protein sequence ID" value="RJZ24477.1"/>
    <property type="molecule type" value="Genomic_DNA"/>
</dbReference>
<dbReference type="KEGG" id="lmoe:BN418_0442"/>
<evidence type="ECO:0000256" key="1">
    <source>
        <dbReference type="ARBA" id="ARBA00001400"/>
    </source>
</evidence>
<dbReference type="NCBIfam" id="NF003591">
    <property type="entry name" value="PRK05254.1-4"/>
    <property type="match status" value="1"/>
</dbReference>
<comment type="function">
    <text evidence="2 9 11">Excises uracil residues from the DNA which can arise as a result of misincorporation of dUMP residues by DNA polymerase or due to deamination of cytosine.</text>
</comment>
<dbReference type="SUPFAM" id="SSF52141">
    <property type="entry name" value="Uracil-DNA glycosylase-like"/>
    <property type="match status" value="1"/>
</dbReference>
<evidence type="ECO:0000256" key="9">
    <source>
        <dbReference type="HAMAP-Rule" id="MF_00148"/>
    </source>
</evidence>
<evidence type="ECO:0000256" key="7">
    <source>
        <dbReference type="ARBA" id="ARBA00022801"/>
    </source>
</evidence>
<evidence type="ECO:0000259" key="12">
    <source>
        <dbReference type="SMART" id="SM00986"/>
    </source>
</evidence>
<evidence type="ECO:0000256" key="5">
    <source>
        <dbReference type="ARBA" id="ARBA00018429"/>
    </source>
</evidence>
<dbReference type="InterPro" id="IPR018085">
    <property type="entry name" value="Ura-DNA_Glyclase_AS"/>
</dbReference>
<keyword evidence="9" id="KW-0963">Cytoplasm</keyword>
<dbReference type="PANTHER" id="PTHR11264">
    <property type="entry name" value="URACIL-DNA GLYCOSYLASE"/>
    <property type="match status" value="1"/>
</dbReference>
<evidence type="ECO:0000313" key="14">
    <source>
        <dbReference type="EMBL" id="RKC02082.1"/>
    </source>
</evidence>
<dbReference type="HAMAP" id="MF_00148">
    <property type="entry name" value="UDG"/>
    <property type="match status" value="1"/>
</dbReference>
<evidence type="ECO:0000256" key="10">
    <source>
        <dbReference type="PROSITE-ProRule" id="PRU10072"/>
    </source>
</evidence>
<dbReference type="PANTHER" id="PTHR11264:SF0">
    <property type="entry name" value="URACIL-DNA GLYCOSYLASE"/>
    <property type="match status" value="1"/>
</dbReference>
<dbReference type="Proteomes" id="UP000280270">
    <property type="component" value="Unassembled WGS sequence"/>
</dbReference>
<dbReference type="EMBL" id="QUQA01000010">
    <property type="protein sequence ID" value="RKC02082.1"/>
    <property type="molecule type" value="Genomic_DNA"/>
</dbReference>
<dbReference type="InterPro" id="IPR005122">
    <property type="entry name" value="Uracil-DNA_glycosylase-like"/>
</dbReference>
<evidence type="ECO:0000313" key="13">
    <source>
        <dbReference type="EMBL" id="RJZ24477.1"/>
    </source>
</evidence>